<feature type="compositionally biased region" description="Low complexity" evidence="1">
    <location>
        <begin position="1"/>
        <end position="17"/>
    </location>
</feature>
<dbReference type="AlphaFoldDB" id="A0A9Q0EEJ3"/>
<evidence type="ECO:0000256" key="1">
    <source>
        <dbReference type="SAM" id="MobiDB-lite"/>
    </source>
</evidence>
<comment type="caution">
    <text evidence="2">The sequence shown here is derived from an EMBL/GenBank/DDBJ whole genome shotgun (WGS) entry which is preliminary data.</text>
</comment>
<reference evidence="2" key="1">
    <citation type="submission" date="2022-07" db="EMBL/GenBank/DDBJ databases">
        <title>Chromosome-level genome of Muraenolepis orangiensis.</title>
        <authorList>
            <person name="Kim J."/>
        </authorList>
    </citation>
    <scope>NUCLEOTIDE SEQUENCE</scope>
    <source>
        <strain evidence="2">KU_S4_2022</strain>
        <tissue evidence="2">Muscle</tissue>
    </source>
</reference>
<name>A0A9Q0EEJ3_9TELE</name>
<keyword evidence="3" id="KW-1185">Reference proteome</keyword>
<gene>
    <name evidence="2" type="ORF">NHX12_027912</name>
</gene>
<organism evidence="2 3">
    <name type="scientific">Muraenolepis orangiensis</name>
    <name type="common">Patagonian moray cod</name>
    <dbReference type="NCBI Taxonomy" id="630683"/>
    <lineage>
        <taxon>Eukaryota</taxon>
        <taxon>Metazoa</taxon>
        <taxon>Chordata</taxon>
        <taxon>Craniata</taxon>
        <taxon>Vertebrata</taxon>
        <taxon>Euteleostomi</taxon>
        <taxon>Actinopterygii</taxon>
        <taxon>Neopterygii</taxon>
        <taxon>Teleostei</taxon>
        <taxon>Neoteleostei</taxon>
        <taxon>Acanthomorphata</taxon>
        <taxon>Zeiogadaria</taxon>
        <taxon>Gadariae</taxon>
        <taxon>Gadiformes</taxon>
        <taxon>Muraenolepidoidei</taxon>
        <taxon>Muraenolepididae</taxon>
        <taxon>Muraenolepis</taxon>
    </lineage>
</organism>
<evidence type="ECO:0000313" key="3">
    <source>
        <dbReference type="Proteomes" id="UP001148018"/>
    </source>
</evidence>
<protein>
    <submittedName>
        <fullName evidence="2">Uncharacterized protein</fullName>
    </submittedName>
</protein>
<accession>A0A9Q0EEJ3</accession>
<dbReference type="Proteomes" id="UP001148018">
    <property type="component" value="Unassembled WGS sequence"/>
</dbReference>
<sequence>MAELSSEPSSQSGSPSQCQRLGTHWPLVHTKSTSAQVSFSERGRETALVVPGGLVAAICTVLVSITPPDGRDAAAVPTLELVGLTLWGGP</sequence>
<dbReference type="EMBL" id="JANIIK010000043">
    <property type="protein sequence ID" value="KAJ3605869.1"/>
    <property type="molecule type" value="Genomic_DNA"/>
</dbReference>
<dbReference type="OrthoDB" id="9634856at2759"/>
<feature type="region of interest" description="Disordered" evidence="1">
    <location>
        <begin position="1"/>
        <end position="25"/>
    </location>
</feature>
<proteinExistence type="predicted"/>
<evidence type="ECO:0000313" key="2">
    <source>
        <dbReference type="EMBL" id="KAJ3605869.1"/>
    </source>
</evidence>